<organism evidence="5 6">
    <name type="scientific">Papiliotrema laurentii</name>
    <name type="common">Cryptococcus laurentii</name>
    <dbReference type="NCBI Taxonomy" id="5418"/>
    <lineage>
        <taxon>Eukaryota</taxon>
        <taxon>Fungi</taxon>
        <taxon>Dikarya</taxon>
        <taxon>Basidiomycota</taxon>
        <taxon>Agaricomycotina</taxon>
        <taxon>Tremellomycetes</taxon>
        <taxon>Tremellales</taxon>
        <taxon>Rhynchogastremaceae</taxon>
        <taxon>Papiliotrema</taxon>
    </lineage>
</organism>
<feature type="region of interest" description="Disordered" evidence="2">
    <location>
        <begin position="185"/>
        <end position="226"/>
    </location>
</feature>
<dbReference type="InterPro" id="IPR000340">
    <property type="entry name" value="Dual-sp_phosphatase_cat-dom"/>
</dbReference>
<name>A0AAD9CY64_PAPLA</name>
<dbReference type="InterPro" id="IPR029021">
    <property type="entry name" value="Prot-tyrosine_phosphatase-like"/>
</dbReference>
<dbReference type="Gene3D" id="3.90.190.10">
    <property type="entry name" value="Protein tyrosine phosphatase superfamily"/>
    <property type="match status" value="1"/>
</dbReference>
<comment type="caution">
    <text evidence="5">The sequence shown here is derived from an EMBL/GenBank/DDBJ whole genome shotgun (WGS) entry which is preliminary data.</text>
</comment>
<reference evidence="5" key="1">
    <citation type="submission" date="2023-02" db="EMBL/GenBank/DDBJ databases">
        <title>Identification and recombinant expression of a fungal hydrolase from Papiliotrema laurentii that hydrolyzes apple cutin and clears colloidal polyester polyurethane.</title>
        <authorList>
            <consortium name="DOE Joint Genome Institute"/>
            <person name="Roman V.A."/>
            <person name="Bojanowski C."/>
            <person name="Crable B.R."/>
            <person name="Wagner D.N."/>
            <person name="Hung C.S."/>
            <person name="Nadeau L.J."/>
            <person name="Schratz L."/>
            <person name="Haridas S."/>
            <person name="Pangilinan J."/>
            <person name="Lipzen A."/>
            <person name="Na H."/>
            <person name="Yan M."/>
            <person name="Ng V."/>
            <person name="Grigoriev I.V."/>
            <person name="Spatafora J.W."/>
            <person name="Barlow D."/>
            <person name="Biffinger J."/>
            <person name="Kelley-Loughnane N."/>
            <person name="Varaljay V.A."/>
            <person name="Crookes-Goodson W.J."/>
        </authorList>
    </citation>
    <scope>NUCLEOTIDE SEQUENCE</scope>
    <source>
        <strain evidence="5">5307AH</strain>
    </source>
</reference>
<dbReference type="SUPFAM" id="SSF52799">
    <property type="entry name" value="(Phosphotyrosine protein) phosphatases II"/>
    <property type="match status" value="1"/>
</dbReference>
<dbReference type="InterPro" id="IPR052449">
    <property type="entry name" value="STYX-Interacting_Phosphatase"/>
</dbReference>
<dbReference type="GO" id="GO:1990444">
    <property type="term" value="F:F-box domain binding"/>
    <property type="evidence" value="ECO:0007669"/>
    <property type="project" value="TreeGrafter"/>
</dbReference>
<feature type="compositionally biased region" description="Basic and acidic residues" evidence="2">
    <location>
        <begin position="204"/>
        <end position="215"/>
    </location>
</feature>
<dbReference type="GO" id="GO:0005737">
    <property type="term" value="C:cytoplasm"/>
    <property type="evidence" value="ECO:0007669"/>
    <property type="project" value="TreeGrafter"/>
</dbReference>
<dbReference type="PROSITE" id="PS50056">
    <property type="entry name" value="TYR_PHOSPHATASE_2"/>
    <property type="match status" value="1"/>
</dbReference>
<feature type="domain" description="Tyrosine-protein phosphatase" evidence="3">
    <location>
        <begin position="31"/>
        <end position="176"/>
    </location>
</feature>
<dbReference type="InterPro" id="IPR000387">
    <property type="entry name" value="Tyr_Pase_dom"/>
</dbReference>
<feature type="domain" description="Tyrosine specific protein phosphatases" evidence="4">
    <location>
        <begin position="104"/>
        <end position="155"/>
    </location>
</feature>
<proteinExistence type="inferred from homology"/>
<dbReference type="AlphaFoldDB" id="A0AAD9CY64"/>
<evidence type="ECO:0000256" key="2">
    <source>
        <dbReference type="SAM" id="MobiDB-lite"/>
    </source>
</evidence>
<dbReference type="PROSITE" id="PS50054">
    <property type="entry name" value="TYR_PHOSPHATASE_DUAL"/>
    <property type="match status" value="1"/>
</dbReference>
<dbReference type="EMBL" id="JAODAN010000005">
    <property type="protein sequence ID" value="KAK1924169.1"/>
    <property type="molecule type" value="Genomic_DNA"/>
</dbReference>
<dbReference type="GO" id="GO:0062026">
    <property type="term" value="P:negative regulation of SCF-dependent proteasomal ubiquitin-dependent catabolic process"/>
    <property type="evidence" value="ECO:0007669"/>
    <property type="project" value="TreeGrafter"/>
</dbReference>
<evidence type="ECO:0000256" key="1">
    <source>
        <dbReference type="ARBA" id="ARBA00009649"/>
    </source>
</evidence>
<dbReference type="GO" id="GO:0140096">
    <property type="term" value="F:catalytic activity, acting on a protein"/>
    <property type="evidence" value="ECO:0007669"/>
    <property type="project" value="UniProtKB-ARBA"/>
</dbReference>
<evidence type="ECO:0000259" key="3">
    <source>
        <dbReference type="PROSITE" id="PS50054"/>
    </source>
</evidence>
<dbReference type="Proteomes" id="UP001182556">
    <property type="component" value="Unassembled WGS sequence"/>
</dbReference>
<keyword evidence="6" id="KW-1185">Reference proteome</keyword>
<dbReference type="Pfam" id="PF00782">
    <property type="entry name" value="DSPc"/>
    <property type="match status" value="1"/>
</dbReference>
<gene>
    <name evidence="5" type="ORF">DB88DRAFT_489330</name>
</gene>
<dbReference type="GO" id="GO:0005654">
    <property type="term" value="C:nucleoplasm"/>
    <property type="evidence" value="ECO:0007669"/>
    <property type="project" value="TreeGrafter"/>
</dbReference>
<dbReference type="GO" id="GO:0070372">
    <property type="term" value="P:regulation of ERK1 and ERK2 cascade"/>
    <property type="evidence" value="ECO:0007669"/>
    <property type="project" value="TreeGrafter"/>
</dbReference>
<evidence type="ECO:0000313" key="6">
    <source>
        <dbReference type="Proteomes" id="UP001182556"/>
    </source>
</evidence>
<evidence type="ECO:0000259" key="4">
    <source>
        <dbReference type="PROSITE" id="PS50056"/>
    </source>
</evidence>
<protein>
    <submittedName>
        <fullName evidence="5">Phosphotyrosine protein</fullName>
    </submittedName>
</protein>
<sequence>MTLSDAFGAPLTPPSPPAVLAQEWRYEMRREAQEIIPGLYLGPFQSSVNLAMMNSLKITHVLCIRDRKEASLIFPRFPTEFRYMTLDISDNTDQNIISIFPACRDFIEEAINSNGVVLAHCNGGIATAPAIVIGYLMWKFSWNFDRALSYVQSKRYCVSPMSFTVQLKEYEPIYIAEKMMALSGTTNSSRDKRQYQDSDDEEEIMRKLPSRRDESTLTNPDDIDMS</sequence>
<evidence type="ECO:0000313" key="5">
    <source>
        <dbReference type="EMBL" id="KAK1924169.1"/>
    </source>
</evidence>
<comment type="similarity">
    <text evidence="1">Belongs to the protein-tyrosine phosphatase family. Non-receptor class subfamily.</text>
</comment>
<dbReference type="PANTHER" id="PTHR46588">
    <property type="entry name" value="SERINE/THREONINE/TYROSINE-INTERACTING PROTEIN"/>
    <property type="match status" value="1"/>
</dbReference>
<dbReference type="PANTHER" id="PTHR46588:SF1">
    <property type="entry name" value="SERINE_THREONINE_TYROSINE-INTERACTING PROTEIN"/>
    <property type="match status" value="1"/>
</dbReference>
<dbReference type="SMART" id="SM00195">
    <property type="entry name" value="DSPc"/>
    <property type="match status" value="1"/>
</dbReference>
<accession>A0AAD9CY64</accession>
<dbReference type="InterPro" id="IPR020422">
    <property type="entry name" value="TYR_PHOSPHATASE_DUAL_dom"/>
</dbReference>